<keyword evidence="5" id="KW-0805">Transcription regulation</keyword>
<accession>A0A329MIB6</accession>
<evidence type="ECO:0000256" key="2">
    <source>
        <dbReference type="ARBA" id="ARBA00022490"/>
    </source>
</evidence>
<evidence type="ECO:0000256" key="7">
    <source>
        <dbReference type="ARBA" id="ARBA00023163"/>
    </source>
</evidence>
<feature type="domain" description="HTH araC/xylS-type" evidence="9">
    <location>
        <begin position="432"/>
        <end position="530"/>
    </location>
</feature>
<sequence length="536" mass="60584">MSLKVMLVDDEILVRLGIKSLIDWEEHGFRYIGDAPDGRQALEAMERTAPDILLTDIVMPNMNGLELIEAVRKRYPYTRIIVLSSHNEYDYVRTAMKMGVDDYILKTSMKPDELLALLIETADKITAGRREIERQIALEAPQHAAEGEGGEPGKAELLRRCLDEQPGAETEAAAGLAMTACNAVMALQVHGDQTTAQKGAPPLQTLVNLLELELRKWTSGFVLPYRENEIVLLTSFGEEPANVREELKGIGKDLVTAAKRFLDREVSIGISESFGQRGDIRNAYSQAKRALQMYYYEGKGSVRGFGELPPVGAGSAAFSKEDEQRLRLAVGRKDEHAIREAVGDVIDRLQEKKGPIESAHRVCLELFHVLQTEWRKHEDLLLEGLEQELPLYKQLLGIEELTEVKSWFEWLIKVWDNRVKVLTQGSYREEIGRLLAYIKENIAGDLSLSRAAEVVNMNESYLSYLFKKETQTGYIEYVNQVRTEKAAELLQSTNLPSYAIAEQVGYDNINYFGRIFKKIKGVSPQQYRAQFQPRTP</sequence>
<reference evidence="11 12" key="1">
    <citation type="journal article" date="2009" name="Int. J. Syst. Evol. Microbiol.">
        <title>Paenibacillus contaminans sp. nov., isolated from a contaminated laboratory plate.</title>
        <authorList>
            <person name="Chou J.H."/>
            <person name="Lee J.H."/>
            <person name="Lin M.C."/>
            <person name="Chang P.S."/>
            <person name="Arun A.B."/>
            <person name="Young C.C."/>
            <person name="Chen W.M."/>
        </authorList>
    </citation>
    <scope>NUCLEOTIDE SEQUENCE [LARGE SCALE GENOMIC DNA]</scope>
    <source>
        <strain evidence="11 12">CKOBP-6</strain>
    </source>
</reference>
<dbReference type="CDD" id="cd17536">
    <property type="entry name" value="REC_YesN-like"/>
    <property type="match status" value="1"/>
</dbReference>
<keyword evidence="12" id="KW-1185">Reference proteome</keyword>
<dbReference type="Pfam" id="PF17853">
    <property type="entry name" value="GGDEF_2"/>
    <property type="match status" value="1"/>
</dbReference>
<dbReference type="PANTHER" id="PTHR42713">
    <property type="entry name" value="HISTIDINE KINASE-RELATED"/>
    <property type="match status" value="1"/>
</dbReference>
<feature type="modified residue" description="4-aspartylphosphate" evidence="8">
    <location>
        <position position="56"/>
    </location>
</feature>
<evidence type="ECO:0000256" key="8">
    <source>
        <dbReference type="PROSITE-ProRule" id="PRU00169"/>
    </source>
</evidence>
<dbReference type="RefSeq" id="WP_113032474.1">
    <property type="nucleotide sequence ID" value="NZ_QMFB01000011.1"/>
</dbReference>
<dbReference type="SUPFAM" id="SSF52172">
    <property type="entry name" value="CheY-like"/>
    <property type="match status" value="1"/>
</dbReference>
<dbReference type="SUPFAM" id="SSF46689">
    <property type="entry name" value="Homeodomain-like"/>
    <property type="match status" value="2"/>
</dbReference>
<evidence type="ECO:0008006" key="13">
    <source>
        <dbReference type="Google" id="ProtNLM"/>
    </source>
</evidence>
<evidence type="ECO:0000313" key="12">
    <source>
        <dbReference type="Proteomes" id="UP000250369"/>
    </source>
</evidence>
<protein>
    <recommendedName>
        <fullName evidence="13">DNA-binding response regulator</fullName>
    </recommendedName>
</protein>
<keyword evidence="3 8" id="KW-0597">Phosphoprotein</keyword>
<evidence type="ECO:0000259" key="10">
    <source>
        <dbReference type="PROSITE" id="PS50110"/>
    </source>
</evidence>
<dbReference type="PROSITE" id="PS50110">
    <property type="entry name" value="RESPONSE_REGULATORY"/>
    <property type="match status" value="1"/>
</dbReference>
<dbReference type="GO" id="GO:0005737">
    <property type="term" value="C:cytoplasm"/>
    <property type="evidence" value="ECO:0007669"/>
    <property type="project" value="UniProtKB-SubCell"/>
</dbReference>
<dbReference type="OrthoDB" id="9794370at2"/>
<dbReference type="Gene3D" id="1.10.10.60">
    <property type="entry name" value="Homeodomain-like"/>
    <property type="match status" value="2"/>
</dbReference>
<name>A0A329MIB6_9BACL</name>
<dbReference type="Gene3D" id="3.40.50.2300">
    <property type="match status" value="1"/>
</dbReference>
<dbReference type="Proteomes" id="UP000250369">
    <property type="component" value="Unassembled WGS sequence"/>
</dbReference>
<dbReference type="Pfam" id="PF00072">
    <property type="entry name" value="Response_reg"/>
    <property type="match status" value="1"/>
</dbReference>
<keyword evidence="4" id="KW-0902">Two-component regulatory system</keyword>
<evidence type="ECO:0000256" key="1">
    <source>
        <dbReference type="ARBA" id="ARBA00004496"/>
    </source>
</evidence>
<dbReference type="AlphaFoldDB" id="A0A329MIB6"/>
<dbReference type="InterPro" id="IPR001789">
    <property type="entry name" value="Sig_transdc_resp-reg_receiver"/>
</dbReference>
<dbReference type="GO" id="GO:0043565">
    <property type="term" value="F:sequence-specific DNA binding"/>
    <property type="evidence" value="ECO:0007669"/>
    <property type="project" value="InterPro"/>
</dbReference>
<keyword evidence="6" id="KW-0238">DNA-binding</keyword>
<proteinExistence type="predicted"/>
<dbReference type="GO" id="GO:0003700">
    <property type="term" value="F:DNA-binding transcription factor activity"/>
    <property type="evidence" value="ECO:0007669"/>
    <property type="project" value="InterPro"/>
</dbReference>
<evidence type="ECO:0000259" key="9">
    <source>
        <dbReference type="PROSITE" id="PS01124"/>
    </source>
</evidence>
<dbReference type="SMART" id="SM00342">
    <property type="entry name" value="HTH_ARAC"/>
    <property type="match status" value="1"/>
</dbReference>
<dbReference type="PROSITE" id="PS01124">
    <property type="entry name" value="HTH_ARAC_FAMILY_2"/>
    <property type="match status" value="1"/>
</dbReference>
<organism evidence="11 12">
    <name type="scientific">Paenibacillus contaminans</name>
    <dbReference type="NCBI Taxonomy" id="450362"/>
    <lineage>
        <taxon>Bacteria</taxon>
        <taxon>Bacillati</taxon>
        <taxon>Bacillota</taxon>
        <taxon>Bacilli</taxon>
        <taxon>Bacillales</taxon>
        <taxon>Paenibacillaceae</taxon>
        <taxon>Paenibacillus</taxon>
    </lineage>
</organism>
<feature type="domain" description="Response regulatory" evidence="10">
    <location>
        <begin position="4"/>
        <end position="121"/>
    </location>
</feature>
<gene>
    <name evidence="11" type="ORF">DQG23_19070</name>
</gene>
<dbReference type="InterPro" id="IPR018060">
    <property type="entry name" value="HTH_AraC"/>
</dbReference>
<evidence type="ECO:0000256" key="4">
    <source>
        <dbReference type="ARBA" id="ARBA00023012"/>
    </source>
</evidence>
<evidence type="ECO:0000256" key="5">
    <source>
        <dbReference type="ARBA" id="ARBA00023015"/>
    </source>
</evidence>
<keyword evidence="7" id="KW-0804">Transcription</keyword>
<comment type="caution">
    <text evidence="11">The sequence shown here is derived from an EMBL/GenBank/DDBJ whole genome shotgun (WGS) entry which is preliminary data.</text>
</comment>
<dbReference type="Pfam" id="PF12833">
    <property type="entry name" value="HTH_18"/>
    <property type="match status" value="1"/>
</dbReference>
<dbReference type="SMART" id="SM00448">
    <property type="entry name" value="REC"/>
    <property type="match status" value="1"/>
</dbReference>
<evidence type="ECO:0000256" key="3">
    <source>
        <dbReference type="ARBA" id="ARBA00022553"/>
    </source>
</evidence>
<dbReference type="EMBL" id="QMFB01000011">
    <property type="protein sequence ID" value="RAV19569.1"/>
    <property type="molecule type" value="Genomic_DNA"/>
</dbReference>
<keyword evidence="2" id="KW-0963">Cytoplasm</keyword>
<dbReference type="GO" id="GO:0000160">
    <property type="term" value="P:phosphorelay signal transduction system"/>
    <property type="evidence" value="ECO:0007669"/>
    <property type="project" value="UniProtKB-KW"/>
</dbReference>
<dbReference type="InterPro" id="IPR051552">
    <property type="entry name" value="HptR"/>
</dbReference>
<evidence type="ECO:0000313" key="11">
    <source>
        <dbReference type="EMBL" id="RAV19569.1"/>
    </source>
</evidence>
<dbReference type="InterPro" id="IPR009057">
    <property type="entry name" value="Homeodomain-like_sf"/>
</dbReference>
<dbReference type="PANTHER" id="PTHR42713:SF3">
    <property type="entry name" value="TRANSCRIPTIONAL REGULATORY PROTEIN HPTR"/>
    <property type="match status" value="1"/>
</dbReference>
<dbReference type="InterPro" id="IPR041522">
    <property type="entry name" value="CdaR_GGDEF"/>
</dbReference>
<dbReference type="InterPro" id="IPR011006">
    <property type="entry name" value="CheY-like_superfamily"/>
</dbReference>
<comment type="subcellular location">
    <subcellularLocation>
        <location evidence="1">Cytoplasm</location>
    </subcellularLocation>
</comment>
<evidence type="ECO:0000256" key="6">
    <source>
        <dbReference type="ARBA" id="ARBA00023125"/>
    </source>
</evidence>